<name>A0A553HLT4_9PEZI</name>
<dbReference type="Proteomes" id="UP000319160">
    <property type="component" value="Unassembled WGS sequence"/>
</dbReference>
<evidence type="ECO:0000313" key="2">
    <source>
        <dbReference type="EMBL" id="TRX88877.1"/>
    </source>
</evidence>
<evidence type="ECO:0000313" key="3">
    <source>
        <dbReference type="Proteomes" id="UP000319160"/>
    </source>
</evidence>
<organism evidence="2 3">
    <name type="scientific">Xylaria flabelliformis</name>
    <dbReference type="NCBI Taxonomy" id="2512241"/>
    <lineage>
        <taxon>Eukaryota</taxon>
        <taxon>Fungi</taxon>
        <taxon>Dikarya</taxon>
        <taxon>Ascomycota</taxon>
        <taxon>Pezizomycotina</taxon>
        <taxon>Sordariomycetes</taxon>
        <taxon>Xylariomycetidae</taxon>
        <taxon>Xylariales</taxon>
        <taxon>Xylariaceae</taxon>
        <taxon>Xylaria</taxon>
    </lineage>
</organism>
<comment type="caution">
    <text evidence="2">The sequence shown here is derived from an EMBL/GenBank/DDBJ whole genome shotgun (WGS) entry which is preliminary data.</text>
</comment>
<accession>A0A553HLT4</accession>
<keyword evidence="3" id="KW-1185">Reference proteome</keyword>
<protein>
    <submittedName>
        <fullName evidence="2">Uncharacterized protein</fullName>
    </submittedName>
</protein>
<sequence>MKCTTAIFSLLALVAGVFAIHSKTSDFTPPFNTTPSHVPNKPAIPTKGAVEGSDNATTPGNDTVRCNRYIPFPHGPPHFAPGCTPSVVPIPHDAASRISNSYAALALGIASIIFWL</sequence>
<evidence type="ECO:0000256" key="1">
    <source>
        <dbReference type="SAM" id="SignalP"/>
    </source>
</evidence>
<proteinExistence type="predicted"/>
<dbReference type="OrthoDB" id="4731756at2759"/>
<gene>
    <name evidence="2" type="ORF">FHL15_010220</name>
</gene>
<dbReference type="EMBL" id="VFLP01000078">
    <property type="protein sequence ID" value="TRX88877.1"/>
    <property type="molecule type" value="Genomic_DNA"/>
</dbReference>
<feature type="chain" id="PRO_5021890791" evidence="1">
    <location>
        <begin position="20"/>
        <end position="116"/>
    </location>
</feature>
<dbReference type="AlphaFoldDB" id="A0A553HLT4"/>
<feature type="signal peptide" evidence="1">
    <location>
        <begin position="1"/>
        <end position="19"/>
    </location>
</feature>
<reference evidence="3" key="1">
    <citation type="submission" date="2019-06" db="EMBL/GenBank/DDBJ databases">
        <title>Draft genome sequence of the griseofulvin-producing fungus Xylaria cubensis strain G536.</title>
        <authorList>
            <person name="Mead M.E."/>
            <person name="Raja H.A."/>
            <person name="Steenwyk J.L."/>
            <person name="Knowles S.L."/>
            <person name="Oberlies N.H."/>
            <person name="Rokas A."/>
        </authorList>
    </citation>
    <scope>NUCLEOTIDE SEQUENCE [LARGE SCALE GENOMIC DNA]</scope>
    <source>
        <strain evidence="3">G536</strain>
    </source>
</reference>
<keyword evidence="1" id="KW-0732">Signal</keyword>